<feature type="compositionally biased region" description="Polar residues" evidence="4">
    <location>
        <begin position="708"/>
        <end position="723"/>
    </location>
</feature>
<name>A0A016TA65_9BILA</name>
<organism evidence="7 8">
    <name type="scientific">Ancylostoma ceylanicum</name>
    <dbReference type="NCBI Taxonomy" id="53326"/>
    <lineage>
        <taxon>Eukaryota</taxon>
        <taxon>Metazoa</taxon>
        <taxon>Ecdysozoa</taxon>
        <taxon>Nematoda</taxon>
        <taxon>Chromadorea</taxon>
        <taxon>Rhabditida</taxon>
        <taxon>Rhabditina</taxon>
        <taxon>Rhabditomorpha</taxon>
        <taxon>Strongyloidea</taxon>
        <taxon>Ancylostomatidae</taxon>
        <taxon>Ancylostomatinae</taxon>
        <taxon>Ancylostoma</taxon>
    </lineage>
</organism>
<dbReference type="Gene3D" id="1.20.920.10">
    <property type="entry name" value="Bromodomain-like"/>
    <property type="match status" value="2"/>
</dbReference>
<dbReference type="Pfam" id="PF17035">
    <property type="entry name" value="BET"/>
    <property type="match status" value="1"/>
</dbReference>
<feature type="compositionally biased region" description="Polar residues" evidence="4">
    <location>
        <begin position="1039"/>
        <end position="1049"/>
    </location>
</feature>
<dbReference type="PROSITE" id="PS50014">
    <property type="entry name" value="BROMODOMAIN_2"/>
    <property type="match status" value="2"/>
</dbReference>
<dbReference type="InterPro" id="IPR036427">
    <property type="entry name" value="Bromodomain-like_sf"/>
</dbReference>
<comment type="caution">
    <text evidence="7">The sequence shown here is derived from an EMBL/GenBank/DDBJ whole genome shotgun (WGS) entry which is preliminary data.</text>
</comment>
<dbReference type="SUPFAM" id="SSF47370">
    <property type="entry name" value="Bromodomain"/>
    <property type="match status" value="2"/>
</dbReference>
<evidence type="ECO:0000259" key="5">
    <source>
        <dbReference type="PROSITE" id="PS50014"/>
    </source>
</evidence>
<dbReference type="GO" id="GO:0006338">
    <property type="term" value="P:chromatin remodeling"/>
    <property type="evidence" value="ECO:0007669"/>
    <property type="project" value="TreeGrafter"/>
</dbReference>
<evidence type="ECO:0000259" key="6">
    <source>
        <dbReference type="PROSITE" id="PS51525"/>
    </source>
</evidence>
<gene>
    <name evidence="7" type="primary">Acey_s0121.g1017</name>
    <name evidence="7" type="ORF">Y032_0121g1017</name>
</gene>
<dbReference type="InterPro" id="IPR038336">
    <property type="entry name" value="NET_sf"/>
</dbReference>
<dbReference type="OrthoDB" id="21449at2759"/>
<dbReference type="PRINTS" id="PR00503">
    <property type="entry name" value="BROMODOMAIN"/>
</dbReference>
<evidence type="ECO:0000313" key="7">
    <source>
        <dbReference type="EMBL" id="EYB99577.1"/>
    </source>
</evidence>
<dbReference type="PANTHER" id="PTHR22880:SF225">
    <property type="entry name" value="BROMODOMAIN-CONTAINING PROTEIN BET-1-RELATED"/>
    <property type="match status" value="1"/>
</dbReference>
<dbReference type="GO" id="GO:0000785">
    <property type="term" value="C:chromatin"/>
    <property type="evidence" value="ECO:0007669"/>
    <property type="project" value="TreeGrafter"/>
</dbReference>
<dbReference type="InterPro" id="IPR001487">
    <property type="entry name" value="Bromodomain"/>
</dbReference>
<dbReference type="PROSITE" id="PS51525">
    <property type="entry name" value="NET"/>
    <property type="match status" value="1"/>
</dbReference>
<keyword evidence="8" id="KW-1185">Reference proteome</keyword>
<feature type="domain" description="NET" evidence="6">
    <location>
        <begin position="605"/>
        <end position="686"/>
    </location>
</feature>
<feature type="compositionally biased region" description="Basic residues" evidence="4">
    <location>
        <begin position="577"/>
        <end position="586"/>
    </location>
</feature>
<keyword evidence="2 3" id="KW-0103">Bromodomain</keyword>
<feature type="compositionally biased region" description="Basic residues" evidence="4">
    <location>
        <begin position="177"/>
        <end position="186"/>
    </location>
</feature>
<dbReference type="PROSITE" id="PS00633">
    <property type="entry name" value="BROMODOMAIN_1"/>
    <property type="match status" value="2"/>
</dbReference>
<feature type="compositionally biased region" description="Low complexity" evidence="4">
    <location>
        <begin position="735"/>
        <end position="753"/>
    </location>
</feature>
<dbReference type="GO" id="GO:0005634">
    <property type="term" value="C:nucleus"/>
    <property type="evidence" value="ECO:0007669"/>
    <property type="project" value="TreeGrafter"/>
</dbReference>
<feature type="region of interest" description="Disordered" evidence="4">
    <location>
        <begin position="173"/>
        <end position="208"/>
    </location>
</feature>
<dbReference type="FunFam" id="1.20.920.10:FF:000002">
    <property type="entry name" value="Bromodomain-containing protein 4"/>
    <property type="match status" value="1"/>
</dbReference>
<dbReference type="Gene3D" id="1.20.1270.220">
    <property type="match status" value="1"/>
</dbReference>
<feature type="compositionally biased region" description="Basic and acidic residues" evidence="4">
    <location>
        <begin position="292"/>
        <end position="303"/>
    </location>
</feature>
<dbReference type="EMBL" id="JARK01001457">
    <property type="protein sequence ID" value="EYB99577.1"/>
    <property type="molecule type" value="Genomic_DNA"/>
</dbReference>
<evidence type="ECO:0000256" key="2">
    <source>
        <dbReference type="ARBA" id="ARBA00023117"/>
    </source>
</evidence>
<dbReference type="InterPro" id="IPR018359">
    <property type="entry name" value="Bromodomain_CS"/>
</dbReference>
<dbReference type="AlphaFoldDB" id="A0A016TA65"/>
<feature type="compositionally biased region" description="Polar residues" evidence="4">
    <location>
        <begin position="985"/>
        <end position="998"/>
    </location>
</feature>
<feature type="compositionally biased region" description="Polar residues" evidence="4">
    <location>
        <begin position="251"/>
        <end position="261"/>
    </location>
</feature>
<dbReference type="Proteomes" id="UP000024635">
    <property type="component" value="Unassembled WGS sequence"/>
</dbReference>
<feature type="compositionally biased region" description="Polar residues" evidence="4">
    <location>
        <begin position="541"/>
        <end position="552"/>
    </location>
</feature>
<feature type="compositionally biased region" description="Basic and acidic residues" evidence="4">
    <location>
        <begin position="687"/>
        <end position="703"/>
    </location>
</feature>
<feature type="region of interest" description="Disordered" evidence="4">
    <location>
        <begin position="284"/>
        <end position="305"/>
    </location>
</feature>
<feature type="domain" description="Bromo" evidence="5">
    <location>
        <begin position="343"/>
        <end position="415"/>
    </location>
</feature>
<keyword evidence="1" id="KW-0677">Repeat</keyword>
<protein>
    <recommendedName>
        <fullName evidence="9">Bromodomain protein</fullName>
    </recommendedName>
</protein>
<dbReference type="InterPro" id="IPR050935">
    <property type="entry name" value="Bromo_chromatin_reader"/>
</dbReference>
<dbReference type="InterPro" id="IPR043508">
    <property type="entry name" value="Bromo_Brdt_I"/>
</dbReference>
<feature type="compositionally biased region" description="Polar residues" evidence="4">
    <location>
        <begin position="227"/>
        <end position="241"/>
    </location>
</feature>
<reference evidence="8" key="1">
    <citation type="journal article" date="2015" name="Nat. Genet.">
        <title>The genome and transcriptome of the zoonotic hookworm Ancylostoma ceylanicum identify infection-specific gene families.</title>
        <authorList>
            <person name="Schwarz E.M."/>
            <person name="Hu Y."/>
            <person name="Antoshechkin I."/>
            <person name="Miller M.M."/>
            <person name="Sternberg P.W."/>
            <person name="Aroian R.V."/>
        </authorList>
    </citation>
    <scope>NUCLEOTIDE SEQUENCE</scope>
    <source>
        <strain evidence="8">HY135</strain>
    </source>
</reference>
<dbReference type="SMART" id="SM00297">
    <property type="entry name" value="BROMO"/>
    <property type="match status" value="2"/>
</dbReference>
<proteinExistence type="predicted"/>
<evidence type="ECO:0000256" key="1">
    <source>
        <dbReference type="ARBA" id="ARBA00022737"/>
    </source>
</evidence>
<feature type="region of interest" description="Disordered" evidence="4">
    <location>
        <begin position="520"/>
        <end position="618"/>
    </location>
</feature>
<evidence type="ECO:0000256" key="4">
    <source>
        <dbReference type="SAM" id="MobiDB-lite"/>
    </source>
</evidence>
<evidence type="ECO:0008006" key="9">
    <source>
        <dbReference type="Google" id="ProtNLM"/>
    </source>
</evidence>
<feature type="region of interest" description="Disordered" evidence="4">
    <location>
        <begin position="897"/>
        <end position="1055"/>
    </location>
</feature>
<evidence type="ECO:0000256" key="3">
    <source>
        <dbReference type="PROSITE-ProRule" id="PRU00035"/>
    </source>
</evidence>
<accession>A0A016TA65</accession>
<feature type="compositionally biased region" description="Polar residues" evidence="4">
    <location>
        <begin position="843"/>
        <end position="856"/>
    </location>
</feature>
<dbReference type="CDD" id="cd05497">
    <property type="entry name" value="Bromo_Brdt_I_like"/>
    <property type="match status" value="1"/>
</dbReference>
<feature type="compositionally biased region" description="Polar residues" evidence="4">
    <location>
        <begin position="820"/>
        <end position="834"/>
    </location>
</feature>
<dbReference type="InterPro" id="IPR027353">
    <property type="entry name" value="NET_dom"/>
</dbReference>
<feature type="compositionally biased region" description="Low complexity" evidence="4">
    <location>
        <begin position="909"/>
        <end position="936"/>
    </location>
</feature>
<dbReference type="PANTHER" id="PTHR22880">
    <property type="entry name" value="FALZ-RELATED BROMODOMAIN-CONTAINING PROTEINS"/>
    <property type="match status" value="1"/>
</dbReference>
<sequence>MSADVQRNLDAVSTSGEGDAAGTADDSAKKTENPWASPRQEPVNGIVQPRVIPPMGKPTRHTNQLDYLLNTVLKDVMKHKHAWPFNVPVDTVKLNLPDYHKVIRRPMDMKTIQKRLQNIYYYSAKECMEDVMTMFNNCYCYNPPHSDIVAMARTLEQLFLAKIVDMPGDEVEIARPSSKRGPKSMRKGPSPALGGARKSASFVRGGSPDAHHVLEHFHNATVRASRESSIQKGAADSSSVLGDSDVPNVVEESSSGASLDVPISTSTLHPLKVQKGVKRKADTTTGVLIEEDSGKVPRRESSRPIKKPAHFIDYTQLPPRYKGKATESMKFCHKVLHELMGKKCKSFNWPFLVPVDVEGMNLSDYYDIIPNPMDLGTIKKKLDNKQYANAQEFAEDIRLVCNNCFKYNPASDIIHQHGRSLLQAFNDRWANLPVDEDVADTNVVATSCEVVDEEDALESYLTSWENLKEKSLGFAESITSRLLEIRELKSKDAPQSAILEAVKSLEKLLAQTATFTVPPFTPSSTRTRRAPAVTHIKEDSPLSNGPATSVSTMPRRDLKRPAAAHTSSEPAKLYCGRGRRPGSKNKPKAESSANGKPWKDDYEFDSGDEASHEPMSYDEKRQLSLDINKLPGDKLSMVVSIIESREDLSDISPEEIEIDFETLKAVTLRDLEAFVAAALKRKPRKTVKSDNETRKREIEDKIKKLGGTVSTQQPSKNAASTADASRHTVSRARSSSESSSGSSGSSSSSSSDSSDSESEVKSDGSKQSVRMKFSRKSGHVQIEETVSPVVPNVANTAKSEKMPRKSPRARPPPVLPARQTPDTATDGGNSTATPTAAPVRPSASASKTVPITTKPTTGPAATHVTEQEEPSEIVQNGASTADSAVNVSSIVNSILDGSLCLRPNDPHQSSRSSSVPPSPGSKSHSQSHSPDASSSTPPEPLDTTKRARTRSAPPPPASGYCTVPVEKSPTRGRTATTDAKKRGMESQNMQSDTDNLPNNDYAVAQNETSAKKTKLESTPSRKRSAPLRKNAITEPRLSPDNSHAQSAHGNTDVAMPEKDVSLLDQLLPADSAKPRTPPASNVSILDKLLPSDDSKNDTSSATSVGMFSSLEVVHWQVYEYLDLCNENGKINFLCISERNR</sequence>
<feature type="compositionally biased region" description="Basic and acidic residues" evidence="4">
    <location>
        <begin position="609"/>
        <end position="618"/>
    </location>
</feature>
<dbReference type="FunFam" id="1.20.1270.220:FF:000001">
    <property type="entry name" value="bromodomain-containing protein 2 isoform X1"/>
    <property type="match status" value="1"/>
</dbReference>
<dbReference type="Pfam" id="PF00439">
    <property type="entry name" value="Bromodomain"/>
    <property type="match status" value="2"/>
</dbReference>
<feature type="region of interest" description="Disordered" evidence="4">
    <location>
        <begin position="682"/>
        <end position="880"/>
    </location>
</feature>
<dbReference type="GO" id="GO:0006355">
    <property type="term" value="P:regulation of DNA-templated transcription"/>
    <property type="evidence" value="ECO:0007669"/>
    <property type="project" value="TreeGrafter"/>
</dbReference>
<feature type="region of interest" description="Disordered" evidence="4">
    <location>
        <begin position="223"/>
        <end position="261"/>
    </location>
</feature>
<feature type="region of interest" description="Disordered" evidence="4">
    <location>
        <begin position="1"/>
        <end position="45"/>
    </location>
</feature>
<evidence type="ECO:0000313" key="8">
    <source>
        <dbReference type="Proteomes" id="UP000024635"/>
    </source>
</evidence>
<feature type="domain" description="Bromo" evidence="5">
    <location>
        <begin position="77"/>
        <end position="149"/>
    </location>
</feature>